<dbReference type="InterPro" id="IPR026040">
    <property type="entry name" value="HyI-like"/>
</dbReference>
<keyword evidence="2" id="KW-0119">Carbohydrate metabolism</keyword>
<dbReference type="Gene3D" id="3.20.20.150">
    <property type="entry name" value="Divalent-metal-dependent TIM barrel enzymes"/>
    <property type="match status" value="1"/>
</dbReference>
<evidence type="ECO:0000256" key="3">
    <source>
        <dbReference type="PIRNR" id="PIRNR006241"/>
    </source>
</evidence>
<evidence type="ECO:0000256" key="1">
    <source>
        <dbReference type="ARBA" id="ARBA00023235"/>
    </source>
</evidence>
<dbReference type="PANTHER" id="PTHR43489">
    <property type="entry name" value="ISOMERASE"/>
    <property type="match status" value="1"/>
</dbReference>
<evidence type="ECO:0000256" key="4">
    <source>
        <dbReference type="PIRSR" id="PIRSR006241-50"/>
    </source>
</evidence>
<dbReference type="PIRSF" id="PIRSF006241">
    <property type="entry name" value="HyI"/>
    <property type="match status" value="1"/>
</dbReference>
<evidence type="ECO:0000313" key="7">
    <source>
        <dbReference type="Proteomes" id="UP000543598"/>
    </source>
</evidence>
<keyword evidence="1 3" id="KW-0413">Isomerase</keyword>
<gene>
    <name evidence="6" type="ORF">HLA99_13585</name>
</gene>
<dbReference type="InterPro" id="IPR013022">
    <property type="entry name" value="Xyl_isomerase-like_TIM-brl"/>
</dbReference>
<dbReference type="SUPFAM" id="SSF51658">
    <property type="entry name" value="Xylose isomerase-like"/>
    <property type="match status" value="1"/>
</dbReference>
<proteinExistence type="inferred from homology"/>
<name>A0A7Y2M1Q8_9MICO</name>
<dbReference type="Pfam" id="PF01261">
    <property type="entry name" value="AP_endonuc_2"/>
    <property type="match status" value="1"/>
</dbReference>
<feature type="active site" description="Proton donor/acceptor" evidence="4">
    <location>
        <position position="247"/>
    </location>
</feature>
<dbReference type="GO" id="GO:0046487">
    <property type="term" value="P:glyoxylate metabolic process"/>
    <property type="evidence" value="ECO:0007669"/>
    <property type="project" value="TreeGrafter"/>
</dbReference>
<comment type="similarity">
    <text evidence="3">Belongs to the hyi family.</text>
</comment>
<evidence type="ECO:0000256" key="2">
    <source>
        <dbReference type="ARBA" id="ARBA00023277"/>
    </source>
</evidence>
<dbReference type="GO" id="GO:0008903">
    <property type="term" value="F:hydroxypyruvate isomerase activity"/>
    <property type="evidence" value="ECO:0007669"/>
    <property type="project" value="TreeGrafter"/>
</dbReference>
<dbReference type="InterPro" id="IPR050417">
    <property type="entry name" value="Sugar_Epim/Isomerase"/>
</dbReference>
<dbReference type="EMBL" id="JABEMB010000025">
    <property type="protein sequence ID" value="NNH04880.1"/>
    <property type="molecule type" value="Genomic_DNA"/>
</dbReference>
<dbReference type="AlphaFoldDB" id="A0A7Y2M1Q8"/>
<evidence type="ECO:0000313" key="6">
    <source>
        <dbReference type="EMBL" id="NNH04880.1"/>
    </source>
</evidence>
<dbReference type="RefSeq" id="WP_167034518.1">
    <property type="nucleotide sequence ID" value="NZ_BAAANA010000002.1"/>
</dbReference>
<keyword evidence="7" id="KW-1185">Reference proteome</keyword>
<dbReference type="InterPro" id="IPR036237">
    <property type="entry name" value="Xyl_isomerase-like_sf"/>
</dbReference>
<evidence type="ECO:0000259" key="5">
    <source>
        <dbReference type="Pfam" id="PF01261"/>
    </source>
</evidence>
<protein>
    <submittedName>
        <fullName evidence="6">TIM barrel protein</fullName>
    </submittedName>
</protein>
<accession>A0A7Y2M1Q8</accession>
<feature type="active site" description="Proton donor/acceptor" evidence="4">
    <location>
        <position position="150"/>
    </location>
</feature>
<dbReference type="Proteomes" id="UP000543598">
    <property type="component" value="Unassembled WGS sequence"/>
</dbReference>
<dbReference type="PANTHER" id="PTHR43489:SF6">
    <property type="entry name" value="HYDROXYPYRUVATE ISOMERASE-RELATED"/>
    <property type="match status" value="1"/>
</dbReference>
<comment type="caution">
    <text evidence="6">The sequence shown here is derived from an EMBL/GenBank/DDBJ whole genome shotgun (WGS) entry which is preliminary data.</text>
</comment>
<sequence length="278" mass="29806">MVATSAAVALDANLGWLFTELPFEERFEAAAVAGFRAVEYPSPYEHDASLLRRLLAESGLHQVLINTPTGEPGTETGAGLACLRDRVGEFRDGLEKGLEYADALDSDFLHIVGGAVPSGTSRDEALAQYAANVAWSAEKARATRVRLVLEMQNKTDVPGFILDAPQDAVAVIEQIGADNVGVLLDVYHVRMQGGDVLRTAAAVRPHISHVQIADPPRRTEPGSGEIDWAAIFGFFVDSDYRGWIGCEYRPAAGTIPGLAWIDELARKGVPVAGALDPE</sequence>
<feature type="domain" description="Xylose isomerase-like TIM barrel" evidence="5">
    <location>
        <begin position="27"/>
        <end position="263"/>
    </location>
</feature>
<reference evidence="6 7" key="1">
    <citation type="submission" date="2020-05" db="EMBL/GenBank/DDBJ databases">
        <title>MicrobeNet Type strains.</title>
        <authorList>
            <person name="Nicholson A.C."/>
        </authorList>
    </citation>
    <scope>NUCLEOTIDE SEQUENCE [LARGE SCALE GENOMIC DNA]</scope>
    <source>
        <strain evidence="6 7">JCM 14282</strain>
    </source>
</reference>
<organism evidence="6 7">
    <name type="scientific">Microbacterium ulmi</name>
    <dbReference type="NCBI Taxonomy" id="179095"/>
    <lineage>
        <taxon>Bacteria</taxon>
        <taxon>Bacillati</taxon>
        <taxon>Actinomycetota</taxon>
        <taxon>Actinomycetes</taxon>
        <taxon>Micrococcales</taxon>
        <taxon>Microbacteriaceae</taxon>
        <taxon>Microbacterium</taxon>
    </lineage>
</organism>